<protein>
    <recommendedName>
        <fullName evidence="5 6">Flagellar basal-body rod protein FlgF</fullName>
    </recommendedName>
</protein>
<dbReference type="PANTHER" id="PTHR30435:SF18">
    <property type="entry name" value="FLAGELLAR BASAL-BODY ROD PROTEIN FLGF"/>
    <property type="match status" value="1"/>
</dbReference>
<comment type="subcellular location">
    <subcellularLocation>
        <location evidence="1 6">Bacterial flagellum basal body</location>
    </subcellularLocation>
</comment>
<dbReference type="SUPFAM" id="SSF117143">
    <property type="entry name" value="Flagellar hook protein flgE"/>
    <property type="match status" value="1"/>
</dbReference>
<name>A0ABU6K705_9RHOO</name>
<dbReference type="Pfam" id="PF06429">
    <property type="entry name" value="Flg_bbr_C"/>
    <property type="match status" value="1"/>
</dbReference>
<evidence type="ECO:0000259" key="9">
    <source>
        <dbReference type="Pfam" id="PF22692"/>
    </source>
</evidence>
<dbReference type="Pfam" id="PF22692">
    <property type="entry name" value="LlgE_F_G_D1"/>
    <property type="match status" value="1"/>
</dbReference>
<evidence type="ECO:0000256" key="5">
    <source>
        <dbReference type="ARBA" id="ARBA00040228"/>
    </source>
</evidence>
<evidence type="ECO:0000256" key="3">
    <source>
        <dbReference type="ARBA" id="ARBA00023143"/>
    </source>
</evidence>
<keyword evidence="10" id="KW-0969">Cilium</keyword>
<feature type="domain" description="Flagellar basal body rod protein N-terminal" evidence="7">
    <location>
        <begin position="5"/>
        <end position="35"/>
    </location>
</feature>
<dbReference type="EMBL" id="JAYXHS010000003">
    <property type="protein sequence ID" value="MEC5387374.1"/>
    <property type="molecule type" value="Genomic_DNA"/>
</dbReference>
<accession>A0ABU6K705</accession>
<dbReference type="RefSeq" id="WP_327600344.1">
    <property type="nucleotide sequence ID" value="NZ_JAYXHS010000003.1"/>
</dbReference>
<evidence type="ECO:0000313" key="10">
    <source>
        <dbReference type="EMBL" id="MEC5387374.1"/>
    </source>
</evidence>
<proteinExistence type="inferred from homology"/>
<dbReference type="InterPro" id="IPR020013">
    <property type="entry name" value="Flagellar_FlgE/F/G"/>
</dbReference>
<dbReference type="NCBIfam" id="TIGR03506">
    <property type="entry name" value="FlgEFG_subfam"/>
    <property type="match status" value="1"/>
</dbReference>
<keyword evidence="11" id="KW-1185">Reference proteome</keyword>
<feature type="domain" description="Flagellar basal-body/hook protein C-terminal" evidence="8">
    <location>
        <begin position="198"/>
        <end position="242"/>
    </location>
</feature>
<dbReference type="InterPro" id="IPR012836">
    <property type="entry name" value="FlgF"/>
</dbReference>
<reference evidence="10 11" key="1">
    <citation type="submission" date="2024-01" db="EMBL/GenBank/DDBJ databases">
        <title>Uliginosibacterium soil sp. nov.</title>
        <authorList>
            <person name="Lv Y."/>
        </authorList>
    </citation>
    <scope>NUCLEOTIDE SEQUENCE [LARGE SCALE GENOMIC DNA]</scope>
    <source>
        <strain evidence="10 11">H3</strain>
    </source>
</reference>
<dbReference type="InterPro" id="IPR010930">
    <property type="entry name" value="Flg_bb/hook_C_dom"/>
</dbReference>
<organism evidence="10 11">
    <name type="scientific">Uliginosibacterium silvisoli</name>
    <dbReference type="NCBI Taxonomy" id="3114758"/>
    <lineage>
        <taxon>Bacteria</taxon>
        <taxon>Pseudomonadati</taxon>
        <taxon>Pseudomonadota</taxon>
        <taxon>Betaproteobacteria</taxon>
        <taxon>Rhodocyclales</taxon>
        <taxon>Zoogloeaceae</taxon>
        <taxon>Uliginosibacterium</taxon>
    </lineage>
</organism>
<keyword evidence="3 6" id="KW-0975">Bacterial flagellum</keyword>
<comment type="similarity">
    <text evidence="2 6">Belongs to the flagella basal body rod proteins family.</text>
</comment>
<dbReference type="NCBIfam" id="TIGR02490">
    <property type="entry name" value="flgF"/>
    <property type="match status" value="1"/>
</dbReference>
<comment type="subunit">
    <text evidence="4 6">The basal body constitutes a major portion of the flagellar organelle and consists of five rings (E,L,P,S, and M) mounted on a central rod. The rod consists of about 26 subunits of FlgG in the distal portion, and FlgB, FlgC and FlgF are thought to build up the proximal portion of the rod with about 6 subunits each.</text>
</comment>
<evidence type="ECO:0000259" key="7">
    <source>
        <dbReference type="Pfam" id="PF00460"/>
    </source>
</evidence>
<evidence type="ECO:0000256" key="2">
    <source>
        <dbReference type="ARBA" id="ARBA00009677"/>
    </source>
</evidence>
<dbReference type="InterPro" id="IPR001444">
    <property type="entry name" value="Flag_bb_rod_N"/>
</dbReference>
<sequence length="245" mass="25872">MDKLIYTAMSGAKATMAQQAAVANNLANTSTTGFRSELHRFRAVEVQSPAAHTRAFVVDANMATDYRTGPLQRTGGAYDVAVVGSGMFAVQAANGSEAYTRNGNFTVDSEGVMRTQSGLTVVGDSGPIAIPPDNDVEIAYDGTITAVPRTGARNAATTAGRLKLVNPAEADLRRGEDGLFRTANGAPAQQDEAVKIASGYVEGSNVNIVEQMVNMISLGRHFEMQTKLLSTAQEDDKVATQIIAR</sequence>
<keyword evidence="10" id="KW-0966">Cell projection</keyword>
<dbReference type="PANTHER" id="PTHR30435">
    <property type="entry name" value="FLAGELLAR PROTEIN"/>
    <property type="match status" value="1"/>
</dbReference>
<evidence type="ECO:0000256" key="6">
    <source>
        <dbReference type="RuleBase" id="RU362116"/>
    </source>
</evidence>
<evidence type="ECO:0000256" key="1">
    <source>
        <dbReference type="ARBA" id="ARBA00004117"/>
    </source>
</evidence>
<evidence type="ECO:0000313" key="11">
    <source>
        <dbReference type="Proteomes" id="UP001331561"/>
    </source>
</evidence>
<dbReference type="NCBIfam" id="NF009280">
    <property type="entry name" value="PRK12640.1"/>
    <property type="match status" value="1"/>
</dbReference>
<comment type="caution">
    <text evidence="10">The sequence shown here is derived from an EMBL/GenBank/DDBJ whole genome shotgun (WGS) entry which is preliminary data.</text>
</comment>
<evidence type="ECO:0000259" key="8">
    <source>
        <dbReference type="Pfam" id="PF06429"/>
    </source>
</evidence>
<dbReference type="InterPro" id="IPR053967">
    <property type="entry name" value="LlgE_F_G-like_D1"/>
</dbReference>
<evidence type="ECO:0000256" key="4">
    <source>
        <dbReference type="ARBA" id="ARBA00038560"/>
    </source>
</evidence>
<dbReference type="InterPro" id="IPR037925">
    <property type="entry name" value="FlgE/F/G-like"/>
</dbReference>
<keyword evidence="10" id="KW-0282">Flagellum</keyword>
<dbReference type="Proteomes" id="UP001331561">
    <property type="component" value="Unassembled WGS sequence"/>
</dbReference>
<dbReference type="Pfam" id="PF00460">
    <property type="entry name" value="Flg_bb_rod"/>
    <property type="match status" value="1"/>
</dbReference>
<dbReference type="InterPro" id="IPR019776">
    <property type="entry name" value="Flagellar_basal_body_rod_CS"/>
</dbReference>
<feature type="domain" description="Flagellar hook protein FlgE/F/G-like D1" evidence="9">
    <location>
        <begin position="81"/>
        <end position="146"/>
    </location>
</feature>
<gene>
    <name evidence="10" type="primary">flgF</name>
    <name evidence="10" type="ORF">VVD49_16715</name>
</gene>
<dbReference type="PROSITE" id="PS00588">
    <property type="entry name" value="FLAGELLA_BB_ROD"/>
    <property type="match status" value="1"/>
</dbReference>